<dbReference type="Proteomes" id="UP001431532">
    <property type="component" value="Unassembled WGS sequence"/>
</dbReference>
<evidence type="ECO:0000313" key="3">
    <source>
        <dbReference type="Proteomes" id="UP001431532"/>
    </source>
</evidence>
<comment type="caution">
    <text evidence="2">The sequence shown here is derived from an EMBL/GenBank/DDBJ whole genome shotgun (WGS) entry which is preliminary data.</text>
</comment>
<feature type="transmembrane region" description="Helical" evidence="1">
    <location>
        <begin position="66"/>
        <end position="88"/>
    </location>
</feature>
<dbReference type="EMBL" id="JASCXW010000012">
    <property type="protein sequence ID" value="MDI6452851.1"/>
    <property type="molecule type" value="Genomic_DNA"/>
</dbReference>
<keyword evidence="3" id="KW-1185">Reference proteome</keyword>
<dbReference type="AlphaFoldDB" id="A0AAW6UBG8"/>
<keyword evidence="1" id="KW-0812">Transmembrane</keyword>
<dbReference type="RefSeq" id="WP_282839276.1">
    <property type="nucleotide sequence ID" value="NZ_JASCXW010000012.1"/>
</dbReference>
<feature type="transmembrane region" description="Helical" evidence="1">
    <location>
        <begin position="205"/>
        <end position="226"/>
    </location>
</feature>
<evidence type="ECO:0000256" key="1">
    <source>
        <dbReference type="SAM" id="Phobius"/>
    </source>
</evidence>
<organism evidence="2 3">
    <name type="scientific">Peloplasma aerotolerans</name>
    <dbReference type="NCBI Taxonomy" id="3044389"/>
    <lineage>
        <taxon>Bacteria</taxon>
        <taxon>Bacillati</taxon>
        <taxon>Mycoplasmatota</taxon>
        <taxon>Mollicutes</taxon>
        <taxon>Acholeplasmatales</taxon>
        <taxon>Acholeplasmataceae</taxon>
        <taxon>Peloplasma</taxon>
    </lineage>
</organism>
<protein>
    <submittedName>
        <fullName evidence="2">Uncharacterized protein</fullName>
    </submittedName>
</protein>
<gene>
    <name evidence="2" type="ORF">QJ521_04675</name>
</gene>
<keyword evidence="1" id="KW-0472">Membrane</keyword>
<proteinExistence type="predicted"/>
<sequence length="231" mass="25341">MGFIRNFRKLIPQFLATILIIVISLIAVYYNSSTAGNIWNQLQSFLPIILVAIAAIGLQFGGKSLAAHLILLVTSFLGAGHSFIYVVTSFQFSSLSFVGTFTLELILAVVIFVYLVLYILSCVLDGQLNVKLKSSPVLTTAIIAFIFFFFRSGFNEAVMKILPPVIALLFGSQLFALVLLLAGVIDVPFDLLNVLFNGNLFDMPLSYWIFTAIGIYLAVGAILGILKTRKE</sequence>
<feature type="transmembrane region" description="Helical" evidence="1">
    <location>
        <begin position="132"/>
        <end position="150"/>
    </location>
</feature>
<feature type="transmembrane region" description="Helical" evidence="1">
    <location>
        <begin position="95"/>
        <end position="120"/>
    </location>
</feature>
<name>A0AAW6UBG8_9MOLU</name>
<feature type="transmembrane region" description="Helical" evidence="1">
    <location>
        <begin position="162"/>
        <end position="185"/>
    </location>
</feature>
<feature type="transmembrane region" description="Helical" evidence="1">
    <location>
        <begin position="12"/>
        <end position="30"/>
    </location>
</feature>
<keyword evidence="1" id="KW-1133">Transmembrane helix</keyword>
<evidence type="ECO:0000313" key="2">
    <source>
        <dbReference type="EMBL" id="MDI6452851.1"/>
    </source>
</evidence>
<accession>A0AAW6UBG8</accession>
<reference evidence="2" key="1">
    <citation type="submission" date="2023-05" db="EMBL/GenBank/DDBJ databases">
        <title>Mariniplasma microaerophilum sp. nov., a novel anaerobic mollicute isolated from terrestrial mud volcano, Taman Peninsula, Russia.</title>
        <authorList>
            <person name="Khomyakova M.A."/>
            <person name="Merkel A.Y."/>
            <person name="Slobodkin A.I."/>
        </authorList>
    </citation>
    <scope>NUCLEOTIDE SEQUENCE</scope>
    <source>
        <strain evidence="2">M4Ah</strain>
    </source>
</reference>
<feature type="transmembrane region" description="Helical" evidence="1">
    <location>
        <begin position="42"/>
        <end position="60"/>
    </location>
</feature>